<proteinExistence type="predicted"/>
<comment type="caution">
    <text evidence="1">The sequence shown here is derived from an EMBL/GenBank/DDBJ whole genome shotgun (WGS) entry which is preliminary data.</text>
</comment>
<accession>A0ABX4N8K5</accession>
<gene>
    <name evidence="1" type="ORF">CH378_11865</name>
</gene>
<dbReference type="Proteomes" id="UP000231919">
    <property type="component" value="Unassembled WGS sequence"/>
</dbReference>
<reference evidence="1 2" key="1">
    <citation type="submission" date="2017-07" db="EMBL/GenBank/DDBJ databases">
        <title>Leptospira spp. isolated from tropical soils.</title>
        <authorList>
            <person name="Thibeaux R."/>
            <person name="Iraola G."/>
            <person name="Ferres I."/>
            <person name="Bierque E."/>
            <person name="Girault D."/>
            <person name="Soupe-Gilbert M.-E."/>
            <person name="Picardeau M."/>
            <person name="Goarant C."/>
        </authorList>
    </citation>
    <scope>NUCLEOTIDE SEQUENCE [LARGE SCALE GENOMIC DNA]</scope>
    <source>
        <strain evidence="1 2">JW2-C-B1</strain>
    </source>
</reference>
<evidence type="ECO:0000313" key="1">
    <source>
        <dbReference type="EMBL" id="PJZ29640.1"/>
    </source>
</evidence>
<evidence type="ECO:0000313" key="2">
    <source>
        <dbReference type="Proteomes" id="UP000231919"/>
    </source>
</evidence>
<keyword evidence="2" id="KW-1185">Reference proteome</keyword>
<sequence>MRLRTQRRGDSFVRRNAINMIEKVQILPKHLEVYKEHIKKFPDTGLYLLSSFIPNRFDNYFEVPPIYGVKEDFPFEEYSIKPESFDKIQNNDSILRKKDFFRPFNENELTLYSVKDLPPYSSEYFQISDPDKLWLSKGIKILHEPTLMKYIYLLSLLKSSSNIFCYIIERIDRGNYNSILENDHLYSGLLTDIIMELDSNGFDLTAIIFDESNQWCFVTILDQDRYPFLAVTIEFLSKKLKPIQNELIQIEPDFHVFS</sequence>
<name>A0ABX4N8K5_9LEPT</name>
<dbReference type="EMBL" id="NPDP01000019">
    <property type="protein sequence ID" value="PJZ29640.1"/>
    <property type="molecule type" value="Genomic_DNA"/>
</dbReference>
<organism evidence="1 2">
    <name type="scientific">Leptospira kmetyi</name>
    <dbReference type="NCBI Taxonomy" id="408139"/>
    <lineage>
        <taxon>Bacteria</taxon>
        <taxon>Pseudomonadati</taxon>
        <taxon>Spirochaetota</taxon>
        <taxon>Spirochaetia</taxon>
        <taxon>Leptospirales</taxon>
        <taxon>Leptospiraceae</taxon>
        <taxon>Leptospira</taxon>
    </lineage>
</organism>
<protein>
    <submittedName>
        <fullName evidence="1">Uncharacterized protein</fullName>
    </submittedName>
</protein>